<organism evidence="2 3">
    <name type="scientific">Aetokthonos hydrillicola Thurmond2011</name>
    <dbReference type="NCBI Taxonomy" id="2712845"/>
    <lineage>
        <taxon>Bacteria</taxon>
        <taxon>Bacillati</taxon>
        <taxon>Cyanobacteriota</taxon>
        <taxon>Cyanophyceae</taxon>
        <taxon>Nostocales</taxon>
        <taxon>Hapalosiphonaceae</taxon>
        <taxon>Aetokthonos</taxon>
    </lineage>
</organism>
<keyword evidence="3" id="KW-1185">Reference proteome</keyword>
<dbReference type="PANTHER" id="PTHR40279:SF3">
    <property type="entry name" value="4-AMINOBENZOATE SYNTHASE"/>
    <property type="match status" value="1"/>
</dbReference>
<dbReference type="AlphaFoldDB" id="A0AAP5I8H9"/>
<sequence>MLATSYQLEQLNHLKDNHQFWKNSLLQAAQSGNLTIENYRYIWSQYLLYSQNFTRYIAGVMVACENDYHRALLSENLWEEGGGCKTEERHSEIFRKFLQQLGINPLKIEYADFTHKFVRQYLVETSCSDALWSSAFLSLGTESIVPQMYSIFIQGMLKAGIPDEWLHFFYTHVKCDDQHAATLAEIMCSFNQEIGWFDRCASALDKALTMRSDFFENLYAICLQQTNR</sequence>
<evidence type="ECO:0000256" key="1">
    <source>
        <dbReference type="ARBA" id="ARBA00023002"/>
    </source>
</evidence>
<dbReference type="Proteomes" id="UP000667802">
    <property type="component" value="Unassembled WGS sequence"/>
</dbReference>
<reference evidence="3" key="1">
    <citation type="journal article" date="2021" name="Science">
        <title>Hunting the eagle killer: A cyanobacterial neurotoxin causes vacuolar myelinopathy.</title>
        <authorList>
            <person name="Breinlinger S."/>
            <person name="Phillips T.J."/>
            <person name="Haram B.N."/>
            <person name="Mares J."/>
            <person name="Martinez Yerena J.A."/>
            <person name="Hrouzek P."/>
            <person name="Sobotka R."/>
            <person name="Henderson W.M."/>
            <person name="Schmieder P."/>
            <person name="Williams S.M."/>
            <person name="Lauderdale J.D."/>
            <person name="Wilde H.D."/>
            <person name="Gerrin W."/>
            <person name="Kust A."/>
            <person name="Washington J.W."/>
            <person name="Wagner C."/>
            <person name="Geier B."/>
            <person name="Liebeke M."/>
            <person name="Enke H."/>
            <person name="Niedermeyer T.H.J."/>
            <person name="Wilde S.B."/>
        </authorList>
    </citation>
    <scope>NUCLEOTIDE SEQUENCE [LARGE SCALE GENOMIC DNA]</scope>
    <source>
        <strain evidence="3">Thurmond2011</strain>
    </source>
</reference>
<dbReference type="EMBL" id="JAALHA020000004">
    <property type="protein sequence ID" value="MDR9895168.1"/>
    <property type="molecule type" value="Genomic_DNA"/>
</dbReference>
<dbReference type="SUPFAM" id="SSF48613">
    <property type="entry name" value="Heme oxygenase-like"/>
    <property type="match status" value="1"/>
</dbReference>
<comment type="caution">
    <text evidence="2">The sequence shown here is derived from an EMBL/GenBank/DDBJ whole genome shotgun (WGS) entry which is preliminary data.</text>
</comment>
<accession>A0AAP5I8H9</accession>
<dbReference type="RefSeq" id="WP_208338727.1">
    <property type="nucleotide sequence ID" value="NZ_CAWQFN010000191.1"/>
</dbReference>
<evidence type="ECO:0000313" key="3">
    <source>
        <dbReference type="Proteomes" id="UP000667802"/>
    </source>
</evidence>
<dbReference type="InterPro" id="IPR039068">
    <property type="entry name" value="PqqC-like"/>
</dbReference>
<name>A0AAP5I8H9_9CYAN</name>
<dbReference type="Gene3D" id="1.20.910.10">
    <property type="entry name" value="Heme oxygenase-like"/>
    <property type="match status" value="1"/>
</dbReference>
<protein>
    <submittedName>
        <fullName evidence="2">Iron-containing redox enzyme family protein</fullName>
    </submittedName>
</protein>
<dbReference type="Pfam" id="PF14518">
    <property type="entry name" value="Haem_oxygenas_2"/>
    <property type="match status" value="1"/>
</dbReference>
<dbReference type="SMART" id="SM01236">
    <property type="entry name" value="Haem_oxygenase_2"/>
    <property type="match status" value="1"/>
</dbReference>
<keyword evidence="1" id="KW-0560">Oxidoreductase</keyword>
<dbReference type="GO" id="GO:0016491">
    <property type="term" value="F:oxidoreductase activity"/>
    <property type="evidence" value="ECO:0007669"/>
    <property type="project" value="UniProtKB-KW"/>
</dbReference>
<gene>
    <name evidence="2" type="ORF">G7B40_011400</name>
</gene>
<proteinExistence type="predicted"/>
<dbReference type="InterPro" id="IPR016084">
    <property type="entry name" value="Haem_Oase-like_multi-hlx"/>
</dbReference>
<evidence type="ECO:0000313" key="2">
    <source>
        <dbReference type="EMBL" id="MDR9895168.1"/>
    </source>
</evidence>
<dbReference type="PANTHER" id="PTHR40279">
    <property type="entry name" value="PQQC-LIKE PROTEIN"/>
    <property type="match status" value="1"/>
</dbReference>